<organism evidence="1">
    <name type="scientific">Arundo donax</name>
    <name type="common">Giant reed</name>
    <name type="synonym">Donax arundinaceus</name>
    <dbReference type="NCBI Taxonomy" id="35708"/>
    <lineage>
        <taxon>Eukaryota</taxon>
        <taxon>Viridiplantae</taxon>
        <taxon>Streptophyta</taxon>
        <taxon>Embryophyta</taxon>
        <taxon>Tracheophyta</taxon>
        <taxon>Spermatophyta</taxon>
        <taxon>Magnoliopsida</taxon>
        <taxon>Liliopsida</taxon>
        <taxon>Poales</taxon>
        <taxon>Poaceae</taxon>
        <taxon>PACMAD clade</taxon>
        <taxon>Arundinoideae</taxon>
        <taxon>Arundineae</taxon>
        <taxon>Arundo</taxon>
    </lineage>
</organism>
<reference evidence="1" key="2">
    <citation type="journal article" date="2015" name="Data Brief">
        <title>Shoot transcriptome of the giant reed, Arundo donax.</title>
        <authorList>
            <person name="Barrero R.A."/>
            <person name="Guerrero F.D."/>
            <person name="Moolhuijzen P."/>
            <person name="Goolsby J.A."/>
            <person name="Tidwell J."/>
            <person name="Bellgard S.E."/>
            <person name="Bellgard M.I."/>
        </authorList>
    </citation>
    <scope>NUCLEOTIDE SEQUENCE</scope>
    <source>
        <tissue evidence="1">Shoot tissue taken approximately 20 cm above the soil surface</tissue>
    </source>
</reference>
<dbReference type="AlphaFoldDB" id="A0A0A8YJI7"/>
<name>A0A0A8YJI7_ARUDO</name>
<accession>A0A0A8YJI7</accession>
<proteinExistence type="predicted"/>
<protein>
    <submittedName>
        <fullName evidence="1">Uncharacterized protein</fullName>
    </submittedName>
</protein>
<evidence type="ECO:0000313" key="1">
    <source>
        <dbReference type="EMBL" id="JAD26241.1"/>
    </source>
</evidence>
<reference evidence="1" key="1">
    <citation type="submission" date="2014-09" db="EMBL/GenBank/DDBJ databases">
        <authorList>
            <person name="Magalhaes I.L.F."/>
            <person name="Oliveira U."/>
            <person name="Santos F.R."/>
            <person name="Vidigal T.H.D.A."/>
            <person name="Brescovit A.D."/>
            <person name="Santos A.J."/>
        </authorList>
    </citation>
    <scope>NUCLEOTIDE SEQUENCE</scope>
    <source>
        <tissue evidence="1">Shoot tissue taken approximately 20 cm above the soil surface</tissue>
    </source>
</reference>
<sequence length="67" mass="7801">MLSMIPPREVQMSELPRRRKNRYMYTGLYAFNTELSYLCMLTAPTLPIKMNQRRTIGAKSHPTLSVP</sequence>
<dbReference type="EMBL" id="GBRH01271654">
    <property type="protein sequence ID" value="JAD26241.1"/>
    <property type="molecule type" value="Transcribed_RNA"/>
</dbReference>